<dbReference type="GO" id="GO:0120147">
    <property type="term" value="F:formylglycine-generating oxidase activity"/>
    <property type="evidence" value="ECO:0007669"/>
    <property type="project" value="TreeGrafter"/>
</dbReference>
<dbReference type="Gene3D" id="3.90.1580.10">
    <property type="entry name" value="paralog of FGE (formylglycine-generating enzyme)"/>
    <property type="match status" value="1"/>
</dbReference>
<organism evidence="3 4">
    <name type="scientific">candidate division WOR-1 bacterium RIFOXYB2_FULL_36_35</name>
    <dbReference type="NCBI Taxonomy" id="1802578"/>
    <lineage>
        <taxon>Bacteria</taxon>
        <taxon>Bacillati</taxon>
        <taxon>Saganbacteria</taxon>
    </lineage>
</organism>
<protein>
    <recommendedName>
        <fullName evidence="2">Sulfatase-modifying factor enzyme-like domain-containing protein</fullName>
    </recommendedName>
</protein>
<dbReference type="InterPro" id="IPR016187">
    <property type="entry name" value="CTDL_fold"/>
</dbReference>
<comment type="caution">
    <text evidence="3">The sequence shown here is derived from an EMBL/GenBank/DDBJ whole genome shotgun (WGS) entry which is preliminary data.</text>
</comment>
<dbReference type="InterPro" id="IPR042095">
    <property type="entry name" value="SUMF_sf"/>
</dbReference>
<evidence type="ECO:0000313" key="4">
    <source>
        <dbReference type="Proteomes" id="UP000177905"/>
    </source>
</evidence>
<name>A0A1F4S2Y8_UNCSA</name>
<feature type="domain" description="Sulfatase-modifying factor enzyme-like" evidence="2">
    <location>
        <begin position="86"/>
        <end position="334"/>
    </location>
</feature>
<dbReference type="Pfam" id="PF03781">
    <property type="entry name" value="FGE-sulfatase"/>
    <property type="match status" value="1"/>
</dbReference>
<evidence type="ECO:0000313" key="3">
    <source>
        <dbReference type="EMBL" id="OGC14739.1"/>
    </source>
</evidence>
<feature type="compositionally biased region" description="Basic and acidic residues" evidence="1">
    <location>
        <begin position="241"/>
        <end position="253"/>
    </location>
</feature>
<dbReference type="EMBL" id="MEUA01000031">
    <property type="protein sequence ID" value="OGC14739.1"/>
    <property type="molecule type" value="Genomic_DNA"/>
</dbReference>
<evidence type="ECO:0000259" key="2">
    <source>
        <dbReference type="Pfam" id="PF03781"/>
    </source>
</evidence>
<dbReference type="Proteomes" id="UP000177905">
    <property type="component" value="Unassembled WGS sequence"/>
</dbReference>
<evidence type="ECO:0000256" key="1">
    <source>
        <dbReference type="SAM" id="MobiDB-lite"/>
    </source>
</evidence>
<feature type="region of interest" description="Disordered" evidence="1">
    <location>
        <begin position="234"/>
        <end position="259"/>
    </location>
</feature>
<sequence length="335" mass="38183">MIYKKVVSFDLDKTIERRPIKELYQSFEEIKSSEDVILTEEFIADVIAYGFPFTRNMMRKAMVDPGKLAAFGCFLKDLFFSSVGSITEMIQIPASTFKMGGTDYRDEQPVREVTVSGYSIGKYPVTNREYKMYLEDTNREVPAAVSDPEKANHPIAGVSWFDAVEYCNWLSKKQGLEPAYTIKRNRAGEIIKVILSKNLIEKGYHLPTEAQWELAARGTDGRKYPWGNDFDPSKFTSSVNGKREGTEPVDAHPEGTTPEGVMGMAGNVWEWVADFYWLYNFKDINNPKGPRTGEDRVLRGGSWFDFKTNPFRGAYRGYDKPKRCFKAFGFRVAKG</sequence>
<dbReference type="AlphaFoldDB" id="A0A1F4S2Y8"/>
<dbReference type="PANTHER" id="PTHR23150">
    <property type="entry name" value="SULFATASE MODIFYING FACTOR 1, 2"/>
    <property type="match status" value="1"/>
</dbReference>
<reference evidence="3 4" key="1">
    <citation type="journal article" date="2016" name="Nat. Commun.">
        <title>Thousands of microbial genomes shed light on interconnected biogeochemical processes in an aquifer system.</title>
        <authorList>
            <person name="Anantharaman K."/>
            <person name="Brown C.T."/>
            <person name="Hug L.A."/>
            <person name="Sharon I."/>
            <person name="Castelle C.J."/>
            <person name="Probst A.J."/>
            <person name="Thomas B.C."/>
            <person name="Singh A."/>
            <person name="Wilkins M.J."/>
            <person name="Karaoz U."/>
            <person name="Brodie E.L."/>
            <person name="Williams K.H."/>
            <person name="Hubbard S.S."/>
            <person name="Banfield J.F."/>
        </authorList>
    </citation>
    <scope>NUCLEOTIDE SEQUENCE [LARGE SCALE GENOMIC DNA]</scope>
</reference>
<dbReference type="InterPro" id="IPR051043">
    <property type="entry name" value="Sulfatase_Mod_Factor_Kinase"/>
</dbReference>
<gene>
    <name evidence="3" type="ORF">A2290_08595</name>
</gene>
<dbReference type="PANTHER" id="PTHR23150:SF19">
    <property type="entry name" value="FORMYLGLYCINE-GENERATING ENZYME"/>
    <property type="match status" value="1"/>
</dbReference>
<dbReference type="InterPro" id="IPR005532">
    <property type="entry name" value="SUMF_dom"/>
</dbReference>
<proteinExistence type="predicted"/>
<dbReference type="SUPFAM" id="SSF56436">
    <property type="entry name" value="C-type lectin-like"/>
    <property type="match status" value="1"/>
</dbReference>
<accession>A0A1F4S2Y8</accession>